<reference evidence="2" key="1">
    <citation type="submission" date="2022-04" db="EMBL/GenBank/DDBJ databases">
        <title>Carnegiea gigantea Genome sequencing and assembly v2.</title>
        <authorList>
            <person name="Copetti D."/>
            <person name="Sanderson M.J."/>
            <person name="Burquez A."/>
            <person name="Wojciechowski M.F."/>
        </authorList>
    </citation>
    <scope>NUCLEOTIDE SEQUENCE</scope>
    <source>
        <strain evidence="2">SGP5-SGP5p</strain>
        <tissue evidence="2">Aerial part</tissue>
    </source>
</reference>
<keyword evidence="1" id="KW-0472">Membrane</keyword>
<sequence>MTMFTTWVWQFKHQREGLADSITMNFQMAEKYLDYALVPSGLLVLGIYHGWLLITIIRHPRRTVIGLNIASRHRWIYHMMGDPQKNGILAVQSLRNNLMASTVLASIAITLSSLISAVVSNTSSSSKSSMGYTLHEVKYFAVLICFLTAFFCNMQCTRYYAHVSLLVNVPCAEEKEEFTEYVAQKLNRGGLFWSIGLRAFYFSFPLLLWTFGPIPMFACSCLMALVLYFLDTTRSYSRYVHNGLVHEEHGNLDVESIGDSIESVRSGDSMLYCALLGSIKLGSTSDANFLSPLS</sequence>
<evidence type="ECO:0000313" key="2">
    <source>
        <dbReference type="EMBL" id="KAJ8423635.1"/>
    </source>
</evidence>
<accession>A0A9Q1JM12</accession>
<feature type="transmembrane region" description="Helical" evidence="1">
    <location>
        <begin position="214"/>
        <end position="230"/>
    </location>
</feature>
<proteinExistence type="predicted"/>
<name>A0A9Q1JM12_9CARY</name>
<dbReference type="EMBL" id="JAKOGI010001913">
    <property type="protein sequence ID" value="KAJ8423635.1"/>
    <property type="molecule type" value="Genomic_DNA"/>
</dbReference>
<dbReference type="Proteomes" id="UP001153076">
    <property type="component" value="Unassembled WGS sequence"/>
</dbReference>
<evidence type="ECO:0000256" key="1">
    <source>
        <dbReference type="SAM" id="Phobius"/>
    </source>
</evidence>
<organism evidence="2 3">
    <name type="scientific">Carnegiea gigantea</name>
    <dbReference type="NCBI Taxonomy" id="171969"/>
    <lineage>
        <taxon>Eukaryota</taxon>
        <taxon>Viridiplantae</taxon>
        <taxon>Streptophyta</taxon>
        <taxon>Embryophyta</taxon>
        <taxon>Tracheophyta</taxon>
        <taxon>Spermatophyta</taxon>
        <taxon>Magnoliopsida</taxon>
        <taxon>eudicotyledons</taxon>
        <taxon>Gunneridae</taxon>
        <taxon>Pentapetalae</taxon>
        <taxon>Caryophyllales</taxon>
        <taxon>Cactineae</taxon>
        <taxon>Cactaceae</taxon>
        <taxon>Cactoideae</taxon>
        <taxon>Echinocereeae</taxon>
        <taxon>Carnegiea</taxon>
    </lineage>
</organism>
<feature type="transmembrane region" description="Helical" evidence="1">
    <location>
        <begin position="35"/>
        <end position="57"/>
    </location>
</feature>
<dbReference type="InterPro" id="IPR006747">
    <property type="entry name" value="DUF599"/>
</dbReference>
<evidence type="ECO:0000313" key="3">
    <source>
        <dbReference type="Proteomes" id="UP001153076"/>
    </source>
</evidence>
<protein>
    <recommendedName>
        <fullName evidence="4">DUF599 domain-containing protein</fullName>
    </recommendedName>
</protein>
<keyword evidence="1" id="KW-0812">Transmembrane</keyword>
<dbReference type="Pfam" id="PF04654">
    <property type="entry name" value="DUF599"/>
    <property type="match status" value="1"/>
</dbReference>
<dbReference type="AlphaFoldDB" id="A0A9Q1JM12"/>
<keyword evidence="3" id="KW-1185">Reference proteome</keyword>
<dbReference type="OrthoDB" id="761598at2759"/>
<comment type="caution">
    <text evidence="2">The sequence shown here is derived from an EMBL/GenBank/DDBJ whole genome shotgun (WGS) entry which is preliminary data.</text>
</comment>
<evidence type="ECO:0008006" key="4">
    <source>
        <dbReference type="Google" id="ProtNLM"/>
    </source>
</evidence>
<dbReference type="PANTHER" id="PTHR31168">
    <property type="entry name" value="OS02G0292800 PROTEIN"/>
    <property type="match status" value="1"/>
</dbReference>
<feature type="transmembrane region" description="Helical" evidence="1">
    <location>
        <begin position="98"/>
        <end position="119"/>
    </location>
</feature>
<dbReference type="PANTHER" id="PTHR31168:SF19">
    <property type="entry name" value="OS01G0683700 PROTEIN"/>
    <property type="match status" value="1"/>
</dbReference>
<gene>
    <name evidence="2" type="ORF">Cgig2_007644</name>
</gene>
<keyword evidence="1" id="KW-1133">Transmembrane helix</keyword>
<feature type="transmembrane region" description="Helical" evidence="1">
    <location>
        <begin position="139"/>
        <end position="156"/>
    </location>
</feature>